<evidence type="ECO:0000256" key="1">
    <source>
        <dbReference type="ARBA" id="ARBA00022908"/>
    </source>
</evidence>
<dbReference type="Pfam" id="PF00239">
    <property type="entry name" value="Resolvase"/>
    <property type="match status" value="1"/>
</dbReference>
<dbReference type="SMART" id="SM00857">
    <property type="entry name" value="Resolvase"/>
    <property type="match status" value="1"/>
</dbReference>
<dbReference type="PROSITE" id="PS51736">
    <property type="entry name" value="RECOMBINASES_3"/>
    <property type="match status" value="1"/>
</dbReference>
<dbReference type="PANTHER" id="PTHR30461">
    <property type="entry name" value="DNA-INVERTASE FROM LAMBDOID PROPHAGE"/>
    <property type="match status" value="1"/>
</dbReference>
<keyword evidence="3" id="KW-0233">DNA recombination</keyword>
<dbReference type="PROSITE" id="PS00397">
    <property type="entry name" value="RECOMBINASES_1"/>
    <property type="match status" value="1"/>
</dbReference>
<dbReference type="Gene3D" id="3.40.50.1390">
    <property type="entry name" value="Resolvase, N-terminal catalytic domain"/>
    <property type="match status" value="1"/>
</dbReference>
<proteinExistence type="predicted"/>
<evidence type="ECO:0000313" key="6">
    <source>
        <dbReference type="EMBL" id="WDR02373.1"/>
    </source>
</evidence>
<dbReference type="InterPro" id="IPR006119">
    <property type="entry name" value="Resolv_N"/>
</dbReference>
<dbReference type="InterPro" id="IPR006118">
    <property type="entry name" value="Recombinase_CS"/>
</dbReference>
<dbReference type="Proteomes" id="UP001220530">
    <property type="component" value="Chromosome"/>
</dbReference>
<name>A0ABY7YM84_9HYPH</name>
<evidence type="ECO:0000256" key="4">
    <source>
        <dbReference type="PROSITE-ProRule" id="PRU10137"/>
    </source>
</evidence>
<feature type="domain" description="Resolvase/invertase-type recombinase catalytic" evidence="5">
    <location>
        <begin position="8"/>
        <end position="159"/>
    </location>
</feature>
<dbReference type="CDD" id="cd00338">
    <property type="entry name" value="Ser_Recombinase"/>
    <property type="match status" value="1"/>
</dbReference>
<gene>
    <name evidence="6" type="ORF">PSQ19_17435</name>
</gene>
<dbReference type="SUPFAM" id="SSF53041">
    <property type="entry name" value="Resolvase-like"/>
    <property type="match status" value="1"/>
</dbReference>
<dbReference type="PANTHER" id="PTHR30461:SF2">
    <property type="entry name" value="SERINE RECOMBINASE PINE-RELATED"/>
    <property type="match status" value="1"/>
</dbReference>
<evidence type="ECO:0000256" key="3">
    <source>
        <dbReference type="ARBA" id="ARBA00023172"/>
    </source>
</evidence>
<dbReference type="RefSeq" id="WP_282218778.1">
    <property type="nucleotide sequence ID" value="NZ_CP118246.1"/>
</dbReference>
<dbReference type="InterPro" id="IPR025827">
    <property type="entry name" value="Zn_ribbon_recom_dom"/>
</dbReference>
<evidence type="ECO:0000259" key="5">
    <source>
        <dbReference type="PROSITE" id="PS51736"/>
    </source>
</evidence>
<keyword evidence="2" id="KW-0238">DNA-binding</keyword>
<dbReference type="InterPro" id="IPR038109">
    <property type="entry name" value="DNA_bind_recomb_sf"/>
</dbReference>
<keyword evidence="1" id="KW-0229">DNA integration</keyword>
<dbReference type="EMBL" id="CP118246">
    <property type="protein sequence ID" value="WDR02373.1"/>
    <property type="molecule type" value="Genomic_DNA"/>
</dbReference>
<evidence type="ECO:0000313" key="7">
    <source>
        <dbReference type="Proteomes" id="UP001220530"/>
    </source>
</evidence>
<organism evidence="6 7">
    <name type="scientific">Devosia algicola</name>
    <dbReference type="NCBI Taxonomy" id="3026418"/>
    <lineage>
        <taxon>Bacteria</taxon>
        <taxon>Pseudomonadati</taxon>
        <taxon>Pseudomonadota</taxon>
        <taxon>Alphaproteobacteria</taxon>
        <taxon>Hyphomicrobiales</taxon>
        <taxon>Devosiaceae</taxon>
        <taxon>Devosia</taxon>
    </lineage>
</organism>
<dbReference type="InterPro" id="IPR050639">
    <property type="entry name" value="SSR_resolvase"/>
</dbReference>
<accession>A0ABY7YM84</accession>
<feature type="active site" description="O-(5'-phospho-DNA)-serine intermediate" evidence="4">
    <location>
        <position position="16"/>
    </location>
</feature>
<dbReference type="Pfam" id="PF13408">
    <property type="entry name" value="Zn_ribbon_recom"/>
    <property type="match status" value="1"/>
</dbReference>
<keyword evidence="7" id="KW-1185">Reference proteome</keyword>
<sequence length="394" mass="44182">MTHLKPNKAVIYCRVSSVKQTKEGDGLASQETRCREFAGYRGYDVAEVFRDDVSGSLKERPGMRLMLAFLKKQKKEPHIVIIDDISRLARGVEAHIELRAAITLAGGILESPSVEFGEDADSEPSRISFSDCRAAPAPQECGANKEPHARSRHERILGGAPPIGYRMERKPGHGKFLVRDEPFATIVADALQGYASGRFETIVEVKRFLEAQPAWPKDKHGEIHQERINELFARPVYAAHMTHEQWGLHLIPAKHEPLVSLETWIAVQERHTGMAKAPVRKDFREDFPLRGFVTCGDCGEPLTACWSKGRSASYRYYLCDTRGCAMARKSVRGEVIEGDFEKLLGALRPTEGMFNLASVMFQDLWDAKTKGMEGQTAHLRQEIVEVDRKARPTA</sequence>
<evidence type="ECO:0000256" key="2">
    <source>
        <dbReference type="ARBA" id="ARBA00023125"/>
    </source>
</evidence>
<dbReference type="InterPro" id="IPR036162">
    <property type="entry name" value="Resolvase-like_N_sf"/>
</dbReference>
<reference evidence="6 7" key="1">
    <citation type="submission" date="2023-02" db="EMBL/GenBank/DDBJ databases">
        <title>Devosia algicola sp. nov., isolated from the phycosphere of marine algae.</title>
        <authorList>
            <person name="Kim J.M."/>
            <person name="Lee J.K."/>
            <person name="Choi B.J."/>
            <person name="Bayburt H."/>
            <person name="Jeon C.O."/>
        </authorList>
    </citation>
    <scope>NUCLEOTIDE SEQUENCE [LARGE SCALE GENOMIC DNA]</scope>
    <source>
        <strain evidence="6 7">G20-9</strain>
    </source>
</reference>
<dbReference type="Gene3D" id="3.90.1750.20">
    <property type="entry name" value="Putative Large Serine Recombinase, Chain B, Domain 2"/>
    <property type="match status" value="1"/>
</dbReference>
<protein>
    <submittedName>
        <fullName evidence="6">Recombinase family protein</fullName>
    </submittedName>
</protein>